<dbReference type="InterPro" id="IPR000253">
    <property type="entry name" value="FHA_dom"/>
</dbReference>
<dbReference type="PANTHER" id="PTHR23308">
    <property type="entry name" value="NUCLEAR INHIBITOR OF PROTEIN PHOSPHATASE-1"/>
    <property type="match status" value="1"/>
</dbReference>
<feature type="compositionally biased region" description="Basic and acidic residues" evidence="1">
    <location>
        <begin position="141"/>
        <end position="184"/>
    </location>
</feature>
<dbReference type="VEuPathDB" id="ToxoDB:NCLIV_022960"/>
<dbReference type="OrthoDB" id="444265at2759"/>
<dbReference type="Gene3D" id="2.60.200.20">
    <property type="match status" value="1"/>
</dbReference>
<reference evidence="5" key="3">
    <citation type="journal article" date="2012" name="PLoS Pathog.">
        <title>Comparative genomics of the apicomplexan parasites Toxoplasma gondii and Neospora caninum: Coccidia differing in host range and transmission strategy.</title>
        <authorList>
            <person name="Reid A.J."/>
            <person name="Vermont S.J."/>
            <person name="Cotton J.A."/>
            <person name="Harris D."/>
            <person name="Hill-Cawthorne G.A."/>
            <person name="Konen-Waisman S."/>
            <person name="Latham S.M."/>
            <person name="Mourier T."/>
            <person name="Norton R."/>
            <person name="Quail M.A."/>
            <person name="Sanders M."/>
            <person name="Shanmugam D."/>
            <person name="Sohal A."/>
            <person name="Wasmuth J.D."/>
            <person name="Brunk B."/>
            <person name="Grigg M.E."/>
            <person name="Howard J.C."/>
            <person name="Parkinson J."/>
            <person name="Roos D.S."/>
            <person name="Trees A.J."/>
            <person name="Berriman M."/>
            <person name="Pain A."/>
            <person name="Wastling J.M."/>
        </authorList>
    </citation>
    <scope>NUCLEOTIDE SEQUENCE [LARGE SCALE GENOMIC DNA]</scope>
    <source>
        <strain evidence="5">Liverpool</strain>
    </source>
</reference>
<dbReference type="eggNOG" id="KOG1882">
    <property type="taxonomic scope" value="Eukaryota"/>
</dbReference>
<sequence length="414" mass="46348">MPRQDSSKSAAPISREELRGSDAHRRGSSGSRKETPGACGGDLPAASRLNGEDRRKRSRSPELSPGRERRADRETKRQTQGGGLARLLEVAAGASAAAAREVEARREAALKRAAQWHGESRREVERSRSERPCCGLSGARVKHENGGPAERRSGWDVKSEGFHERVKQERKEELRENTEGRSGENSKSARFKREGDGDAKYAWGRPASETGTGLLKDDSRRNGKDEQKEEQKEVLKPNFEPSGLLKEEQGENSRNGVSLKHTEPADAAMPTKKWRLYMFKKDRTKPAAEAATQPPDKTLHLHRRSSFIFGKDNRVADILLMHPTISKQHAVLQFRKKLGDVSPYIIDLESTNGTYLNGEKIETCRYYQLREQDTLRFGKSSRDFVLLHTGSVAVDISYNSFLDSRHADGQMSTD</sequence>
<evidence type="ECO:0000313" key="4">
    <source>
        <dbReference type="EMBL" id="CEL66484.1"/>
    </source>
</evidence>
<evidence type="ECO:0000313" key="3">
    <source>
        <dbReference type="EMBL" id="CBZ52507.1"/>
    </source>
</evidence>
<feature type="domain" description="FHA" evidence="2">
    <location>
        <begin position="307"/>
        <end position="361"/>
    </location>
</feature>
<feature type="region of interest" description="Disordered" evidence="1">
    <location>
        <begin position="1"/>
        <end position="85"/>
    </location>
</feature>
<dbReference type="InterPro" id="IPR050923">
    <property type="entry name" value="Cell_Proc_Reg/RNA_Proc"/>
</dbReference>
<gene>
    <name evidence="4" type="ORF">BN1204_022960</name>
    <name evidence="3" type="ORF">NCLIV_022960</name>
</gene>
<dbReference type="SUPFAM" id="SSF49879">
    <property type="entry name" value="SMAD/FHA domain"/>
    <property type="match status" value="1"/>
</dbReference>
<feature type="compositionally biased region" description="Basic and acidic residues" evidence="1">
    <location>
        <begin position="65"/>
        <end position="77"/>
    </location>
</feature>
<dbReference type="InParanoid" id="F0VFL3"/>
<feature type="region of interest" description="Disordered" evidence="1">
    <location>
        <begin position="112"/>
        <end position="259"/>
    </location>
</feature>
<organism evidence="3 5">
    <name type="scientific">Neospora caninum (strain Liverpool)</name>
    <dbReference type="NCBI Taxonomy" id="572307"/>
    <lineage>
        <taxon>Eukaryota</taxon>
        <taxon>Sar</taxon>
        <taxon>Alveolata</taxon>
        <taxon>Apicomplexa</taxon>
        <taxon>Conoidasida</taxon>
        <taxon>Coccidia</taxon>
        <taxon>Eucoccidiorida</taxon>
        <taxon>Eimeriorina</taxon>
        <taxon>Sarcocystidae</taxon>
        <taxon>Neospora</taxon>
    </lineage>
</organism>
<proteinExistence type="predicted"/>
<accession>F0VFL3</accession>
<dbReference type="InterPro" id="IPR008984">
    <property type="entry name" value="SMAD_FHA_dom_sf"/>
</dbReference>
<dbReference type="Proteomes" id="UP000007494">
    <property type="component" value="Chromosome VIIa"/>
</dbReference>
<feature type="compositionally biased region" description="Basic and acidic residues" evidence="1">
    <location>
        <begin position="215"/>
        <end position="235"/>
    </location>
</feature>
<feature type="compositionally biased region" description="Basic and acidic residues" evidence="1">
    <location>
        <begin position="14"/>
        <end position="35"/>
    </location>
</feature>
<dbReference type="GeneID" id="13444587"/>
<evidence type="ECO:0000313" key="5">
    <source>
        <dbReference type="Proteomes" id="UP000007494"/>
    </source>
</evidence>
<dbReference type="EMBL" id="LN714481">
    <property type="protein sequence ID" value="CEL66484.1"/>
    <property type="molecule type" value="Genomic_DNA"/>
</dbReference>
<reference evidence="4" key="4">
    <citation type="journal article" date="2015" name="PLoS ONE">
        <title>Comprehensive Evaluation of Toxoplasma gondii VEG and Neospora caninum LIV Genomes with Tachyzoite Stage Transcriptome and Proteome Defines Novel Transcript Features.</title>
        <authorList>
            <person name="Ramaprasad A."/>
            <person name="Mourier T."/>
            <person name="Naeem R."/>
            <person name="Malas T.B."/>
            <person name="Moussa E."/>
            <person name="Panigrahi A."/>
            <person name="Vermont S.J."/>
            <person name="Otto T.D."/>
            <person name="Wastling J."/>
            <person name="Pain A."/>
        </authorList>
    </citation>
    <scope>NUCLEOTIDE SEQUENCE</scope>
    <source>
        <strain evidence="4">Liverpool</strain>
    </source>
</reference>
<dbReference type="EMBL" id="FR823388">
    <property type="protein sequence ID" value="CBZ52507.1"/>
    <property type="molecule type" value="Genomic_DNA"/>
</dbReference>
<dbReference type="RefSeq" id="XP_003882539.1">
    <property type="nucleotide sequence ID" value="XM_003882490.1"/>
</dbReference>
<evidence type="ECO:0000256" key="1">
    <source>
        <dbReference type="SAM" id="MobiDB-lite"/>
    </source>
</evidence>
<reference evidence="3" key="2">
    <citation type="submission" date="2011-03" db="EMBL/GenBank/DDBJ databases">
        <title>Comparative genomics and transcriptomics of Neospora caninum and Toxoplasma gondii.</title>
        <authorList>
            <person name="Reid A.J."/>
            <person name="Sohal A."/>
            <person name="Harris D."/>
            <person name="Quail M."/>
            <person name="Sanders M."/>
            <person name="Berriman M."/>
            <person name="Wastling J.M."/>
            <person name="Pain A."/>
        </authorList>
    </citation>
    <scope>NUCLEOTIDE SEQUENCE</scope>
    <source>
        <strain evidence="3">Liverpool</strain>
    </source>
</reference>
<protein>
    <submittedName>
        <fullName evidence="3">GM13279, related</fullName>
    </submittedName>
</protein>
<dbReference type="AlphaFoldDB" id="F0VFL3"/>
<reference evidence="3" key="1">
    <citation type="submission" date="2011-02" db="EMBL/GenBank/DDBJ databases">
        <authorList>
            <person name="Aslett M."/>
        </authorList>
    </citation>
    <scope>NUCLEOTIDE SEQUENCE</scope>
    <source>
        <strain evidence="3">Liverpool</strain>
    </source>
</reference>
<feature type="compositionally biased region" description="Basic and acidic residues" evidence="1">
    <location>
        <begin position="118"/>
        <end position="131"/>
    </location>
</feature>
<dbReference type="Pfam" id="PF00498">
    <property type="entry name" value="FHA"/>
    <property type="match status" value="1"/>
</dbReference>
<evidence type="ECO:0000259" key="2">
    <source>
        <dbReference type="PROSITE" id="PS50006"/>
    </source>
</evidence>
<keyword evidence="5" id="KW-1185">Reference proteome</keyword>
<name>F0VFL3_NEOCL</name>
<dbReference type="SMART" id="SM00240">
    <property type="entry name" value="FHA"/>
    <property type="match status" value="1"/>
</dbReference>
<dbReference type="PROSITE" id="PS50006">
    <property type="entry name" value="FHA_DOMAIN"/>
    <property type="match status" value="1"/>
</dbReference>